<keyword evidence="2" id="KW-0175">Coiled coil</keyword>
<dbReference type="PANTHER" id="PTHR30204:SF96">
    <property type="entry name" value="CHROMOSOME-ANCHORING PROTEIN RACA"/>
    <property type="match status" value="1"/>
</dbReference>
<keyword evidence="5" id="KW-1185">Reference proteome</keyword>
<evidence type="ECO:0000259" key="3">
    <source>
        <dbReference type="PROSITE" id="PS50937"/>
    </source>
</evidence>
<dbReference type="Proteomes" id="UP000031449">
    <property type="component" value="Chromosome"/>
</dbReference>
<evidence type="ECO:0000256" key="2">
    <source>
        <dbReference type="SAM" id="Coils"/>
    </source>
</evidence>
<dbReference type="PANTHER" id="PTHR30204">
    <property type="entry name" value="REDOX-CYCLING DRUG-SENSING TRANSCRIPTIONAL ACTIVATOR SOXR"/>
    <property type="match status" value="1"/>
</dbReference>
<name>A0A0B5ALS0_9BACL</name>
<organism evidence="4 5">
    <name type="scientific">Jeotgalibacillus malaysiensis</name>
    <dbReference type="NCBI Taxonomy" id="1508404"/>
    <lineage>
        <taxon>Bacteria</taxon>
        <taxon>Bacillati</taxon>
        <taxon>Bacillota</taxon>
        <taxon>Bacilli</taxon>
        <taxon>Bacillales</taxon>
        <taxon>Caryophanaceae</taxon>
        <taxon>Jeotgalibacillus</taxon>
    </lineage>
</organism>
<dbReference type="InterPro" id="IPR009061">
    <property type="entry name" value="DNA-bd_dom_put_sf"/>
</dbReference>
<dbReference type="AlphaFoldDB" id="A0A0B5ALS0"/>
<dbReference type="InterPro" id="IPR012925">
    <property type="entry name" value="TipAS_dom"/>
</dbReference>
<dbReference type="GO" id="GO:0003677">
    <property type="term" value="F:DNA binding"/>
    <property type="evidence" value="ECO:0007669"/>
    <property type="project" value="UniProtKB-KW"/>
</dbReference>
<keyword evidence="1" id="KW-0238">DNA-binding</keyword>
<sequence>MNELWKIGEVAELTGLTIRTLRYYDQIKLFSPSEYTESGHRLYTKEDLIRLQPILSMKQMGMPLEDIHHLTSNEEEQTAADVLKTQIQRVKQDIQAQQTLLNELEGALRITQSNQMMTIQELTRLMEAMKLSKEKYFTKEQLERMRGHYDTLDSDTLSAAQQRFENLIFRIRIEIQKGTLPNDSYVQQLASEWNEMINTFSKNDAALRQQAEQFHAENPGNNLQFGMDGEVYRFIMEALEEK</sequence>
<feature type="coiled-coil region" evidence="2">
    <location>
        <begin position="73"/>
        <end position="107"/>
    </location>
</feature>
<dbReference type="InterPro" id="IPR047057">
    <property type="entry name" value="MerR_fam"/>
</dbReference>
<dbReference type="EMBL" id="CP009416">
    <property type="protein sequence ID" value="AJD89642.1"/>
    <property type="molecule type" value="Genomic_DNA"/>
</dbReference>
<dbReference type="OrthoDB" id="1894615at2"/>
<proteinExistence type="predicted"/>
<dbReference type="SMART" id="SM00422">
    <property type="entry name" value="HTH_MERR"/>
    <property type="match status" value="1"/>
</dbReference>
<evidence type="ECO:0000313" key="4">
    <source>
        <dbReference type="EMBL" id="AJD89642.1"/>
    </source>
</evidence>
<dbReference type="Pfam" id="PF07739">
    <property type="entry name" value="TipAS"/>
    <property type="match status" value="1"/>
</dbReference>
<dbReference type="Gene3D" id="1.10.1660.10">
    <property type="match status" value="1"/>
</dbReference>
<dbReference type="PROSITE" id="PS50937">
    <property type="entry name" value="HTH_MERR_2"/>
    <property type="match status" value="1"/>
</dbReference>
<evidence type="ECO:0000256" key="1">
    <source>
        <dbReference type="ARBA" id="ARBA00023125"/>
    </source>
</evidence>
<reference evidence="4 5" key="1">
    <citation type="submission" date="2014-08" db="EMBL/GenBank/DDBJ databases">
        <title>Complete genome of a marine bacteria Jeotgalibacillus malaysiensis.</title>
        <authorList>
            <person name="Yaakop A.S."/>
            <person name="Chan K.-G."/>
            <person name="Goh K.M."/>
        </authorList>
    </citation>
    <scope>NUCLEOTIDE SEQUENCE [LARGE SCALE GENOMIC DNA]</scope>
    <source>
        <strain evidence="4 5">D5</strain>
    </source>
</reference>
<dbReference type="PRINTS" id="PR00040">
    <property type="entry name" value="HTHMERR"/>
</dbReference>
<accession>A0A0B5ALS0</accession>
<feature type="domain" description="HTH merR-type" evidence="3">
    <location>
        <begin position="4"/>
        <end position="73"/>
    </location>
</feature>
<evidence type="ECO:0000313" key="5">
    <source>
        <dbReference type="Proteomes" id="UP000031449"/>
    </source>
</evidence>
<dbReference type="Pfam" id="PF13411">
    <property type="entry name" value="MerR_1"/>
    <property type="match status" value="1"/>
</dbReference>
<dbReference type="InterPro" id="IPR000551">
    <property type="entry name" value="MerR-type_HTH_dom"/>
</dbReference>
<protein>
    <recommendedName>
        <fullName evidence="3">HTH merR-type domain-containing protein</fullName>
    </recommendedName>
</protein>
<dbReference type="BioCyc" id="JESP1508404:G14D9-9542-MONOMER"/>
<dbReference type="KEGG" id="jeo:JMA_03250"/>
<dbReference type="HOGENOM" id="CLU_060077_0_1_9"/>
<dbReference type="GO" id="GO:0003700">
    <property type="term" value="F:DNA-binding transcription factor activity"/>
    <property type="evidence" value="ECO:0007669"/>
    <property type="project" value="InterPro"/>
</dbReference>
<gene>
    <name evidence="4" type="ORF">JMA_03250</name>
</gene>
<dbReference type="STRING" id="1508404.JMA_03250"/>
<dbReference type="CDD" id="cd01106">
    <property type="entry name" value="HTH_TipAL-Mta"/>
    <property type="match status" value="1"/>
</dbReference>
<dbReference type="SUPFAM" id="SSF46955">
    <property type="entry name" value="Putative DNA-binding domain"/>
    <property type="match status" value="1"/>
</dbReference>